<dbReference type="EMBL" id="JASCIS010000094">
    <property type="protein sequence ID" value="MDI3424338.1"/>
    <property type="molecule type" value="Genomic_DNA"/>
</dbReference>
<gene>
    <name evidence="1" type="ORF">QIT00_38480</name>
</gene>
<keyword evidence="2" id="KW-1185">Reference proteome</keyword>
<evidence type="ECO:0000313" key="1">
    <source>
        <dbReference type="EMBL" id="MDI3424338.1"/>
    </source>
</evidence>
<sequence>MTPTQLTRYHVNAFHTRTDSAAGTRQSDMAELQVLFGQEKIRDQIPLEARDAFARRLPKPRTSPEGGYSAGELDRLTAAARADTARIVRRIRAGEELVRRQQDRSEDIPPQQQRLAQVLAAIAETGEVPPCTGIQWRERRELAARLFLTWSDLAPLMVLLAIATERNVETLKELPARHRLLEGRAVEVRLVKRRRGSDRWFETVTWEIGPEGRELHTPGGLYLLLLELTARSRALCGSPSAFCVWRNGHRAQALGTRHEHHAPFEADLRASGQLRLSTWAATRTRPVLADAPASTAGQESVSSSAEVPLQVTFNKIKTSVDARRTRQLGGHLPSSAKSNTAQVLYTNYLRPDPATREWAEGVMADALADAERAARDAHAEAVRRRGSPTVIPRGGTPDELTGAGLAPGTAHDLAHGHLDTAWSACGDFQHHPETGRPCGDSFLLCFLCGNCLITQDHLPRLLGLLEALGRLRQRMSEEEWYRRYGLVWVAVRRDILGKFTPAQVAQAQKAQVPDALLDLVEAPWETP</sequence>
<comment type="caution">
    <text evidence="1">The sequence shown here is derived from an EMBL/GenBank/DDBJ whole genome shotgun (WGS) entry which is preliminary data.</text>
</comment>
<organism evidence="1 2">
    <name type="scientific">Streptomyces luteolus</name>
    <dbReference type="NCBI Taxonomy" id="3043615"/>
    <lineage>
        <taxon>Bacteria</taxon>
        <taxon>Bacillati</taxon>
        <taxon>Actinomycetota</taxon>
        <taxon>Actinomycetes</taxon>
        <taxon>Kitasatosporales</taxon>
        <taxon>Streptomycetaceae</taxon>
        <taxon>Streptomyces</taxon>
    </lineage>
</organism>
<evidence type="ECO:0000313" key="2">
    <source>
        <dbReference type="Proteomes" id="UP001237105"/>
    </source>
</evidence>
<proteinExistence type="predicted"/>
<reference evidence="1 2" key="1">
    <citation type="submission" date="2023-05" db="EMBL/GenBank/DDBJ databases">
        <title>Draft genome sequence of Streptomyces sp. B-S-A12 isolated from a cave soil in Thailand.</title>
        <authorList>
            <person name="Chamroensaksri N."/>
            <person name="Muangham S."/>
        </authorList>
    </citation>
    <scope>NUCLEOTIDE SEQUENCE [LARGE SCALE GENOMIC DNA]</scope>
    <source>
        <strain evidence="1 2">B-S-A12</strain>
    </source>
</reference>
<dbReference type="RefSeq" id="WP_282540157.1">
    <property type="nucleotide sequence ID" value="NZ_JASCIS010000094.1"/>
</dbReference>
<name>A0ABT6T8W1_9ACTN</name>
<dbReference type="Proteomes" id="UP001237105">
    <property type="component" value="Unassembled WGS sequence"/>
</dbReference>
<protein>
    <submittedName>
        <fullName evidence="1">Uncharacterized protein</fullName>
    </submittedName>
</protein>
<accession>A0ABT6T8W1</accession>